<dbReference type="Proteomes" id="UP000078389">
    <property type="component" value="Unassembled WGS sequence"/>
</dbReference>
<comment type="similarity">
    <text evidence="2 7">Belongs to the glutaredoxin family.</text>
</comment>
<evidence type="ECO:0000313" key="10">
    <source>
        <dbReference type="Proteomes" id="UP000078389"/>
    </source>
</evidence>
<dbReference type="PROSITE" id="PS00195">
    <property type="entry name" value="GLUTAREDOXIN_1"/>
    <property type="match status" value="1"/>
</dbReference>
<dbReference type="Gene3D" id="3.40.30.10">
    <property type="entry name" value="Glutaredoxin"/>
    <property type="match status" value="1"/>
</dbReference>
<evidence type="ECO:0000259" key="8">
    <source>
        <dbReference type="Pfam" id="PF00462"/>
    </source>
</evidence>
<dbReference type="SUPFAM" id="SSF52833">
    <property type="entry name" value="Thioredoxin-like"/>
    <property type="match status" value="1"/>
</dbReference>
<dbReference type="OrthoDB" id="9814618at2"/>
<dbReference type="GO" id="GO:0034599">
    <property type="term" value="P:cellular response to oxidative stress"/>
    <property type="evidence" value="ECO:0007669"/>
    <property type="project" value="TreeGrafter"/>
</dbReference>
<evidence type="ECO:0000256" key="4">
    <source>
        <dbReference type="ARBA" id="ARBA00022982"/>
    </source>
</evidence>
<dbReference type="InterPro" id="IPR011900">
    <property type="entry name" value="GRX_bact"/>
</dbReference>
<dbReference type="NCBIfam" id="TIGR02181">
    <property type="entry name" value="GRX_bact"/>
    <property type="match status" value="1"/>
</dbReference>
<dbReference type="PANTHER" id="PTHR45694">
    <property type="entry name" value="GLUTAREDOXIN 2"/>
    <property type="match status" value="1"/>
</dbReference>
<evidence type="ECO:0000256" key="2">
    <source>
        <dbReference type="ARBA" id="ARBA00007787"/>
    </source>
</evidence>
<feature type="domain" description="Glutaredoxin" evidence="8">
    <location>
        <begin position="4"/>
        <end position="63"/>
    </location>
</feature>
<dbReference type="RefSeq" id="WP_067454640.1">
    <property type="nucleotide sequence ID" value="NZ_LVVY01000076.1"/>
</dbReference>
<evidence type="ECO:0000256" key="1">
    <source>
        <dbReference type="ARBA" id="ARBA00002549"/>
    </source>
</evidence>
<keyword evidence="6 7" id="KW-0676">Redox-active center</keyword>
<dbReference type="GO" id="GO:0045454">
    <property type="term" value="P:cell redox homeostasis"/>
    <property type="evidence" value="ECO:0007669"/>
    <property type="project" value="InterPro"/>
</dbReference>
<dbReference type="CDD" id="cd03418">
    <property type="entry name" value="GRX_GRXb_1_3_like"/>
    <property type="match status" value="1"/>
</dbReference>
<proteinExistence type="inferred from homology"/>
<gene>
    <name evidence="9" type="ORF">A3840_08165</name>
</gene>
<reference evidence="9 10" key="1">
    <citation type="submission" date="2016-03" db="EMBL/GenBank/DDBJ databases">
        <title>Genome sequencing of Devosia sp. S37.</title>
        <authorList>
            <person name="Mohd Nor M."/>
        </authorList>
    </citation>
    <scope>NUCLEOTIDE SEQUENCE [LARGE SCALE GENOMIC DNA]</scope>
    <source>
        <strain evidence="9 10">S37</strain>
    </source>
</reference>
<dbReference type="GO" id="GO:0015038">
    <property type="term" value="F:glutathione disulfide oxidoreductase activity"/>
    <property type="evidence" value="ECO:0007669"/>
    <property type="project" value="UniProtKB-UniRule"/>
</dbReference>
<dbReference type="PANTHER" id="PTHR45694:SF18">
    <property type="entry name" value="GLUTAREDOXIN-1-RELATED"/>
    <property type="match status" value="1"/>
</dbReference>
<dbReference type="GO" id="GO:0005737">
    <property type="term" value="C:cytoplasm"/>
    <property type="evidence" value="ECO:0007669"/>
    <property type="project" value="TreeGrafter"/>
</dbReference>
<keyword evidence="10" id="KW-1185">Reference proteome</keyword>
<dbReference type="PROSITE" id="PS51354">
    <property type="entry name" value="GLUTAREDOXIN_2"/>
    <property type="match status" value="1"/>
</dbReference>
<dbReference type="STRING" id="1770058.A3840_08165"/>
<accession>A0A178I0R9</accession>
<dbReference type="EMBL" id="LVVY01000076">
    <property type="protein sequence ID" value="OAM77805.1"/>
    <property type="molecule type" value="Genomic_DNA"/>
</dbReference>
<sequence>MAKVEIYTTPTCPYCHAAKALLAEKNVDYTEISVLDPALRETMTERAHGRRTVPQIFVGDVHVGGYDDLAALERQGGLDPLLAG</sequence>
<dbReference type="Pfam" id="PF00462">
    <property type="entry name" value="Glutaredoxin"/>
    <property type="match status" value="1"/>
</dbReference>
<protein>
    <recommendedName>
        <fullName evidence="7">Glutaredoxin</fullName>
    </recommendedName>
</protein>
<organism evidence="9 10">
    <name type="scientific">Devosia elaeis</name>
    <dbReference type="NCBI Taxonomy" id="1770058"/>
    <lineage>
        <taxon>Bacteria</taxon>
        <taxon>Pseudomonadati</taxon>
        <taxon>Pseudomonadota</taxon>
        <taxon>Alphaproteobacteria</taxon>
        <taxon>Hyphomicrobiales</taxon>
        <taxon>Devosiaceae</taxon>
        <taxon>Devosia</taxon>
    </lineage>
</organism>
<comment type="caution">
    <text evidence="9">The sequence shown here is derived from an EMBL/GenBank/DDBJ whole genome shotgun (WGS) entry which is preliminary data.</text>
</comment>
<dbReference type="PRINTS" id="PR00160">
    <property type="entry name" value="GLUTAREDOXIN"/>
</dbReference>
<keyword evidence="4 7" id="KW-0249">Electron transport</keyword>
<keyword evidence="7" id="KW-0963">Cytoplasm</keyword>
<dbReference type="InterPro" id="IPR036249">
    <property type="entry name" value="Thioredoxin-like_sf"/>
</dbReference>
<evidence type="ECO:0000313" key="9">
    <source>
        <dbReference type="EMBL" id="OAM77805.1"/>
    </source>
</evidence>
<dbReference type="InterPro" id="IPR011767">
    <property type="entry name" value="GLR_AS"/>
</dbReference>
<name>A0A178I0R9_9HYPH</name>
<evidence type="ECO:0000256" key="3">
    <source>
        <dbReference type="ARBA" id="ARBA00022448"/>
    </source>
</evidence>
<evidence type="ECO:0000256" key="7">
    <source>
        <dbReference type="RuleBase" id="RU364065"/>
    </source>
</evidence>
<keyword evidence="5" id="KW-1015">Disulfide bond</keyword>
<comment type="function">
    <text evidence="1 7">Has a glutathione-disulfide oxidoreductase activity in the presence of NADPH and glutathione reductase. Reduces low molecular weight disulfides and proteins.</text>
</comment>
<dbReference type="InterPro" id="IPR002109">
    <property type="entry name" value="Glutaredoxin"/>
</dbReference>
<keyword evidence="3 7" id="KW-0813">Transport</keyword>
<dbReference type="InterPro" id="IPR014025">
    <property type="entry name" value="Glutaredoxin_subgr"/>
</dbReference>
<evidence type="ECO:0000256" key="5">
    <source>
        <dbReference type="ARBA" id="ARBA00023157"/>
    </source>
</evidence>
<dbReference type="AlphaFoldDB" id="A0A178I0R9"/>
<evidence type="ECO:0000256" key="6">
    <source>
        <dbReference type="ARBA" id="ARBA00023284"/>
    </source>
</evidence>